<dbReference type="AlphaFoldDB" id="A0A1E7FU74"/>
<dbReference type="EMBL" id="KV784353">
    <property type="protein sequence ID" value="OEU21711.1"/>
    <property type="molecule type" value="Genomic_DNA"/>
</dbReference>
<keyword evidence="4" id="KW-1185">Reference proteome</keyword>
<protein>
    <recommendedName>
        <fullName evidence="2">Phosphatidate phosphatase APP1 catalytic domain-containing protein</fullName>
    </recommendedName>
</protein>
<feature type="signal peptide" evidence="1">
    <location>
        <begin position="1"/>
        <end position="18"/>
    </location>
</feature>
<proteinExistence type="predicted"/>
<evidence type="ECO:0000259" key="2">
    <source>
        <dbReference type="Pfam" id="PF09949"/>
    </source>
</evidence>
<dbReference type="InterPro" id="IPR052935">
    <property type="entry name" value="Mg2+_PAP"/>
</dbReference>
<evidence type="ECO:0000313" key="3">
    <source>
        <dbReference type="EMBL" id="OEU21711.1"/>
    </source>
</evidence>
<feature type="domain" description="Phosphatidate phosphatase APP1 catalytic" evidence="2">
    <location>
        <begin position="201"/>
        <end position="367"/>
    </location>
</feature>
<dbReference type="InterPro" id="IPR019236">
    <property type="entry name" value="APP1_cat"/>
</dbReference>
<dbReference type="OrthoDB" id="41844at2759"/>
<organism evidence="3 4">
    <name type="scientific">Fragilariopsis cylindrus CCMP1102</name>
    <dbReference type="NCBI Taxonomy" id="635003"/>
    <lineage>
        <taxon>Eukaryota</taxon>
        <taxon>Sar</taxon>
        <taxon>Stramenopiles</taxon>
        <taxon>Ochrophyta</taxon>
        <taxon>Bacillariophyta</taxon>
        <taxon>Bacillariophyceae</taxon>
        <taxon>Bacillariophycidae</taxon>
        <taxon>Bacillariales</taxon>
        <taxon>Bacillariaceae</taxon>
        <taxon>Fragilariopsis</taxon>
    </lineage>
</organism>
<dbReference type="GO" id="GO:0008195">
    <property type="term" value="F:phosphatidate phosphatase activity"/>
    <property type="evidence" value="ECO:0007669"/>
    <property type="project" value="InterPro"/>
</dbReference>
<reference evidence="3 4" key="1">
    <citation type="submission" date="2016-09" db="EMBL/GenBank/DDBJ databases">
        <title>Extensive genetic diversity and differential bi-allelic expression allows diatom success in the polar Southern Ocean.</title>
        <authorList>
            <consortium name="DOE Joint Genome Institute"/>
            <person name="Mock T."/>
            <person name="Otillar R.P."/>
            <person name="Strauss J."/>
            <person name="Dupont C."/>
            <person name="Frickenhaus S."/>
            <person name="Maumus F."/>
            <person name="Mcmullan M."/>
            <person name="Sanges R."/>
            <person name="Schmutz J."/>
            <person name="Toseland A."/>
            <person name="Valas R."/>
            <person name="Veluchamy A."/>
            <person name="Ward B.J."/>
            <person name="Allen A."/>
            <person name="Barry K."/>
            <person name="Falciatore A."/>
            <person name="Ferrante M."/>
            <person name="Fortunato A.E."/>
            <person name="Gloeckner G."/>
            <person name="Gruber A."/>
            <person name="Hipkin R."/>
            <person name="Janech M."/>
            <person name="Kroth P."/>
            <person name="Leese F."/>
            <person name="Lindquist E."/>
            <person name="Lyon B.R."/>
            <person name="Martin J."/>
            <person name="Mayer C."/>
            <person name="Parker M."/>
            <person name="Quesneville H."/>
            <person name="Raymond J."/>
            <person name="Uhlig C."/>
            <person name="Valentin K.U."/>
            <person name="Worden A.Z."/>
            <person name="Armbrust E.V."/>
            <person name="Bowler C."/>
            <person name="Green B."/>
            <person name="Moulton V."/>
            <person name="Van Oosterhout C."/>
            <person name="Grigoriev I."/>
        </authorList>
    </citation>
    <scope>NUCLEOTIDE SEQUENCE [LARGE SCALE GENOMIC DNA]</scope>
    <source>
        <strain evidence="3 4">CCMP1102</strain>
    </source>
</reference>
<dbReference type="PANTHER" id="PTHR28208">
    <property type="entry name" value="PHOSPHATIDATE PHOSPHATASE APP1"/>
    <property type="match status" value="1"/>
</dbReference>
<name>A0A1E7FU74_9STRA</name>
<evidence type="ECO:0000256" key="1">
    <source>
        <dbReference type="SAM" id="SignalP"/>
    </source>
</evidence>
<dbReference type="KEGG" id="fcy:FRACYDRAFT_231855"/>
<keyword evidence="1" id="KW-0732">Signal</keyword>
<feature type="chain" id="PRO_5009193540" description="Phosphatidate phosphatase APP1 catalytic domain-containing protein" evidence="1">
    <location>
        <begin position="19"/>
        <end position="400"/>
    </location>
</feature>
<dbReference type="Pfam" id="PF09949">
    <property type="entry name" value="APP1_cat"/>
    <property type="match status" value="1"/>
</dbReference>
<evidence type="ECO:0000313" key="4">
    <source>
        <dbReference type="Proteomes" id="UP000095751"/>
    </source>
</evidence>
<sequence length="400" mass="46708">MLIVSPLLTTTSVLLLLSSPLNKIPNYLTGKVALDERVIFFPTAANQLNSTHWNIPIHGWIFEPEHESKKRKAFVKILQTFFRVKNKEEKQILKRRVMPFVVDNQSLKFVNIKISGGTSNSDSNNKIHRMPRSAKDGHFFHDLILHENELNPNKDGIVTFHTIDGVGDYARSNYDNNDNKDKSNQARIFTGHVHLIPPTGISIVSDIDDTVKITNYLDKKEFYKNTFIREFKVVPGMVELYQKLYNNNYKSLQSQQFSDNEINNCSFHYVSASPYQLFEELYKFLILKEGFPYATFHLKKIRVKDKTLLELLSDPQDYKIRQIEPLLQKFPSRKFIFVGDSGEKDIEVYIELYNKYPEQIHKIWIRNVNNATDDRFRSLLENDDSNSIWQYFNDGADIII</sequence>
<dbReference type="Proteomes" id="UP000095751">
    <property type="component" value="Unassembled WGS sequence"/>
</dbReference>
<dbReference type="PANTHER" id="PTHR28208:SF1">
    <property type="entry name" value="FILAMENT ORGANIZATION PROTEIN APP1-LIKE, PUTATIVE (AFU_ORTHOLOGUE AFUA_1G06650)-RELATED"/>
    <property type="match status" value="1"/>
</dbReference>
<accession>A0A1E7FU74</accession>
<dbReference type="InParanoid" id="A0A1E7FU74"/>
<gene>
    <name evidence="3" type="ORF">FRACYDRAFT_231855</name>
</gene>